<feature type="region of interest" description="Disordered" evidence="1">
    <location>
        <begin position="1"/>
        <end position="24"/>
    </location>
</feature>
<reference evidence="3" key="1">
    <citation type="journal article" date="2019" name="Int. J. Syst. Evol. Microbiol.">
        <title>The Global Catalogue of Microorganisms (GCM) 10K type strain sequencing project: providing services to taxonomists for standard genome sequencing and annotation.</title>
        <authorList>
            <consortium name="The Broad Institute Genomics Platform"/>
            <consortium name="The Broad Institute Genome Sequencing Center for Infectious Disease"/>
            <person name="Wu L."/>
            <person name="Ma J."/>
        </authorList>
    </citation>
    <scope>NUCLEOTIDE SEQUENCE [LARGE SCALE GENOMIC DNA]</scope>
    <source>
        <strain evidence="3">JCM 11574</strain>
    </source>
</reference>
<feature type="compositionally biased region" description="Basic and acidic residues" evidence="1">
    <location>
        <begin position="1"/>
        <end position="13"/>
    </location>
</feature>
<name>A0ABP6MSW1_9ACTN</name>
<accession>A0ABP6MSW1</accession>
<evidence type="ECO:0000256" key="1">
    <source>
        <dbReference type="SAM" id="MobiDB-lite"/>
    </source>
</evidence>
<sequence length="151" mass="16893">MQELPDRRGDRPVTRTVENSAPRLTEGTAAGHGYWCECWTEDLTEPRGPALLASFDAYSAPQADQWVAVALRTISPALDADASDEAWEWLYEGRIETRRALLRAEPCTASVTHAKTRITWTIRPVLFLPLAHRQATELPACAYDFKPCPPD</sequence>
<comment type="caution">
    <text evidence="2">The sequence shown here is derived from an EMBL/GenBank/DDBJ whole genome shotgun (WGS) entry which is preliminary data.</text>
</comment>
<evidence type="ECO:0000313" key="3">
    <source>
        <dbReference type="Proteomes" id="UP001500893"/>
    </source>
</evidence>
<gene>
    <name evidence="2" type="ORF">GCM10010521_07200</name>
</gene>
<keyword evidence="3" id="KW-1185">Reference proteome</keyword>
<protein>
    <submittedName>
        <fullName evidence="2">Uncharacterized protein</fullName>
    </submittedName>
</protein>
<evidence type="ECO:0000313" key="2">
    <source>
        <dbReference type="EMBL" id="GAA3122652.1"/>
    </source>
</evidence>
<organism evidence="2 3">
    <name type="scientific">Streptomyces rameus</name>
    <dbReference type="NCBI Taxonomy" id="68261"/>
    <lineage>
        <taxon>Bacteria</taxon>
        <taxon>Bacillati</taxon>
        <taxon>Actinomycetota</taxon>
        <taxon>Actinomycetes</taxon>
        <taxon>Kitasatosporales</taxon>
        <taxon>Streptomycetaceae</taxon>
        <taxon>Streptomyces</taxon>
    </lineage>
</organism>
<proteinExistence type="predicted"/>
<dbReference type="EMBL" id="BAAAVM010000006">
    <property type="protein sequence ID" value="GAA3122652.1"/>
    <property type="molecule type" value="Genomic_DNA"/>
</dbReference>
<dbReference type="Proteomes" id="UP001500893">
    <property type="component" value="Unassembled WGS sequence"/>
</dbReference>